<dbReference type="PANTHER" id="PTHR34071">
    <property type="entry name" value="5-NITROIMIDAZOLE ANTIBIOTICS RESISTANCE PROTEIN, NIMA-FAMILY-RELATED PROTEIN-RELATED"/>
    <property type="match status" value="1"/>
</dbReference>
<accession>A0AAE3DJ72</accession>
<evidence type="ECO:0000313" key="1">
    <source>
        <dbReference type="EMBL" id="MCC2165855.1"/>
    </source>
</evidence>
<dbReference type="Proteomes" id="UP001198962">
    <property type="component" value="Unassembled WGS sequence"/>
</dbReference>
<keyword evidence="2" id="KW-1185">Reference proteome</keyword>
<dbReference type="PANTHER" id="PTHR34071:SF2">
    <property type="entry name" value="FLAVIN-NUCLEOTIDE-BINDING PROTEIN"/>
    <property type="match status" value="1"/>
</dbReference>
<dbReference type="InterPro" id="IPR024747">
    <property type="entry name" value="Pyridox_Oxase-rel"/>
</dbReference>
<gene>
    <name evidence="1" type="ORF">LKD32_13420</name>
</gene>
<evidence type="ECO:0000313" key="2">
    <source>
        <dbReference type="Proteomes" id="UP001198962"/>
    </source>
</evidence>
<name>A0AAE3DJ72_9FIRM</name>
<organism evidence="1 2">
    <name type="scientific">Brotaphodocola catenula</name>
    <dbReference type="NCBI Taxonomy" id="2885361"/>
    <lineage>
        <taxon>Bacteria</taxon>
        <taxon>Bacillati</taxon>
        <taxon>Bacillota</taxon>
        <taxon>Clostridia</taxon>
        <taxon>Lachnospirales</taxon>
        <taxon>Lachnospiraceae</taxon>
        <taxon>Brotaphodocola</taxon>
    </lineage>
</organism>
<dbReference type="InterPro" id="IPR012349">
    <property type="entry name" value="Split_barrel_FMN-bd"/>
</dbReference>
<sequence length="159" mass="18651">MFREMRRKKKEMDRSLAESLLEKSRRGVLAVNGDHGYPYAIPVNYYYDRENQKIYFHGAREGHKADALRANDKVCFTVYGNEKIKKEEAWAPFVQSTVVFGRCHLLETGEKAMTLLKQLAMKYYPTEQLVDEEIARLEKAVQVFEIEIEHMSGKEIQER</sequence>
<dbReference type="Gene3D" id="2.30.110.10">
    <property type="entry name" value="Electron Transport, Fmn-binding Protein, Chain A"/>
    <property type="match status" value="1"/>
</dbReference>
<dbReference type="AlphaFoldDB" id="A0AAE3DJ72"/>
<dbReference type="Pfam" id="PF12900">
    <property type="entry name" value="Pyridox_ox_2"/>
    <property type="match status" value="1"/>
</dbReference>
<dbReference type="SUPFAM" id="SSF50475">
    <property type="entry name" value="FMN-binding split barrel"/>
    <property type="match status" value="1"/>
</dbReference>
<reference evidence="1" key="1">
    <citation type="submission" date="2021-10" db="EMBL/GenBank/DDBJ databases">
        <title>Anaerobic single-cell dispensing facilitates the cultivation of human gut bacteria.</title>
        <authorList>
            <person name="Afrizal A."/>
        </authorList>
    </citation>
    <scope>NUCLEOTIDE SEQUENCE</scope>
    <source>
        <strain evidence="1">CLA-AA-H274</strain>
    </source>
</reference>
<proteinExistence type="predicted"/>
<dbReference type="EMBL" id="JAJEPU010000058">
    <property type="protein sequence ID" value="MCC2165855.1"/>
    <property type="molecule type" value="Genomic_DNA"/>
</dbReference>
<dbReference type="RefSeq" id="WP_308452052.1">
    <property type="nucleotide sequence ID" value="NZ_JAJEPU010000058.1"/>
</dbReference>
<protein>
    <submittedName>
        <fullName evidence="1">Pyridoxamine 5'-phosphate oxidase family protein</fullName>
    </submittedName>
</protein>
<comment type="caution">
    <text evidence="1">The sequence shown here is derived from an EMBL/GenBank/DDBJ whole genome shotgun (WGS) entry which is preliminary data.</text>
</comment>